<feature type="domain" description="Protein kinase" evidence="7">
    <location>
        <begin position="14"/>
        <end position="273"/>
    </location>
</feature>
<keyword evidence="9" id="KW-1185">Reference proteome</keyword>
<evidence type="ECO:0000256" key="1">
    <source>
        <dbReference type="ARBA" id="ARBA00022679"/>
    </source>
</evidence>
<feature type="compositionally biased region" description="Low complexity" evidence="6">
    <location>
        <begin position="340"/>
        <end position="361"/>
    </location>
</feature>
<keyword evidence="1" id="KW-0808">Transferase</keyword>
<evidence type="ECO:0000259" key="7">
    <source>
        <dbReference type="PROSITE" id="PS50011"/>
    </source>
</evidence>
<dbReference type="CDD" id="cd14014">
    <property type="entry name" value="STKc_PknB_like"/>
    <property type="match status" value="1"/>
</dbReference>
<dbReference type="GO" id="GO:0005524">
    <property type="term" value="F:ATP binding"/>
    <property type="evidence" value="ECO:0007669"/>
    <property type="project" value="UniProtKB-UniRule"/>
</dbReference>
<dbReference type="InterPro" id="IPR008266">
    <property type="entry name" value="Tyr_kinase_AS"/>
</dbReference>
<reference evidence="8" key="1">
    <citation type="submission" date="2021-02" db="EMBL/GenBank/DDBJ databases">
        <title>Natrosporangium hydrolyticum gen. nov., sp. nov, a haloalkaliphilic actinobacterium from a soda solonchak soil.</title>
        <authorList>
            <person name="Sorokin D.Y."/>
            <person name="Khijniak T.V."/>
            <person name="Zakharycheva A.P."/>
            <person name="Boueva O.V."/>
            <person name="Ariskina E.V."/>
            <person name="Hahnke R.L."/>
            <person name="Bunk B."/>
            <person name="Sproer C."/>
            <person name="Schumann P."/>
            <person name="Evtushenko L.I."/>
            <person name="Kublanov I.V."/>
        </authorList>
    </citation>
    <scope>NUCLEOTIDE SEQUENCE</scope>
    <source>
        <strain evidence="8">DSM 106523</strain>
    </source>
</reference>
<accession>A0A895YD76</accession>
<proteinExistence type="predicted"/>
<evidence type="ECO:0000313" key="9">
    <source>
        <dbReference type="Proteomes" id="UP000662857"/>
    </source>
</evidence>
<gene>
    <name evidence="8" type="ORF">JQS43_05195</name>
</gene>
<dbReference type="RefSeq" id="WP_239677921.1">
    <property type="nucleotide sequence ID" value="NZ_CP070499.1"/>
</dbReference>
<dbReference type="PROSITE" id="PS00109">
    <property type="entry name" value="PROTEIN_KINASE_TYR"/>
    <property type="match status" value="1"/>
</dbReference>
<keyword evidence="4 5" id="KW-0067">ATP-binding</keyword>
<dbReference type="KEGG" id="nhy:JQS43_05195"/>
<name>A0A895YD76_9ACTN</name>
<dbReference type="Gene3D" id="3.30.200.20">
    <property type="entry name" value="Phosphorylase Kinase, domain 1"/>
    <property type="match status" value="1"/>
</dbReference>
<keyword evidence="3 8" id="KW-0418">Kinase</keyword>
<protein>
    <submittedName>
        <fullName evidence="8">Serine/threonine protein kinase</fullName>
    </submittedName>
</protein>
<evidence type="ECO:0000256" key="2">
    <source>
        <dbReference type="ARBA" id="ARBA00022741"/>
    </source>
</evidence>
<keyword evidence="8" id="KW-0723">Serine/threonine-protein kinase</keyword>
<evidence type="ECO:0000313" key="8">
    <source>
        <dbReference type="EMBL" id="QSB15737.1"/>
    </source>
</evidence>
<dbReference type="EMBL" id="CP070499">
    <property type="protein sequence ID" value="QSB15737.1"/>
    <property type="molecule type" value="Genomic_DNA"/>
</dbReference>
<evidence type="ECO:0000256" key="4">
    <source>
        <dbReference type="ARBA" id="ARBA00022840"/>
    </source>
</evidence>
<dbReference type="SUPFAM" id="SSF56112">
    <property type="entry name" value="Protein kinase-like (PK-like)"/>
    <property type="match status" value="1"/>
</dbReference>
<evidence type="ECO:0000256" key="6">
    <source>
        <dbReference type="SAM" id="MobiDB-lite"/>
    </source>
</evidence>
<dbReference type="InterPro" id="IPR000719">
    <property type="entry name" value="Prot_kinase_dom"/>
</dbReference>
<dbReference type="Gene3D" id="1.10.510.10">
    <property type="entry name" value="Transferase(Phosphotransferase) domain 1"/>
    <property type="match status" value="1"/>
</dbReference>
<feature type="compositionally biased region" description="Basic and acidic residues" evidence="6">
    <location>
        <begin position="365"/>
        <end position="378"/>
    </location>
</feature>
<dbReference type="PANTHER" id="PTHR43289:SF34">
    <property type="entry name" value="SERINE_THREONINE-PROTEIN KINASE YBDM-RELATED"/>
    <property type="match status" value="1"/>
</dbReference>
<dbReference type="PANTHER" id="PTHR43289">
    <property type="entry name" value="MITOGEN-ACTIVATED PROTEIN KINASE KINASE KINASE 20-RELATED"/>
    <property type="match status" value="1"/>
</dbReference>
<feature type="binding site" evidence="5">
    <location>
        <position position="43"/>
    </location>
    <ligand>
        <name>ATP</name>
        <dbReference type="ChEBI" id="CHEBI:30616"/>
    </ligand>
</feature>
<feature type="region of interest" description="Disordered" evidence="6">
    <location>
        <begin position="310"/>
        <end position="383"/>
    </location>
</feature>
<dbReference type="Pfam" id="PF00069">
    <property type="entry name" value="Pkinase"/>
    <property type="match status" value="1"/>
</dbReference>
<evidence type="ECO:0000256" key="5">
    <source>
        <dbReference type="PROSITE-ProRule" id="PRU10141"/>
    </source>
</evidence>
<dbReference type="InterPro" id="IPR017441">
    <property type="entry name" value="Protein_kinase_ATP_BS"/>
</dbReference>
<dbReference type="PROSITE" id="PS50011">
    <property type="entry name" value="PROTEIN_KINASE_DOM"/>
    <property type="match status" value="1"/>
</dbReference>
<dbReference type="AlphaFoldDB" id="A0A895YD76"/>
<dbReference type="GO" id="GO:0004674">
    <property type="term" value="F:protein serine/threonine kinase activity"/>
    <property type="evidence" value="ECO:0007669"/>
    <property type="project" value="UniProtKB-KW"/>
</dbReference>
<keyword evidence="2 5" id="KW-0547">Nucleotide-binding</keyword>
<dbReference type="InterPro" id="IPR011009">
    <property type="entry name" value="Kinase-like_dom_sf"/>
</dbReference>
<evidence type="ECO:0000256" key="3">
    <source>
        <dbReference type="ARBA" id="ARBA00022777"/>
    </source>
</evidence>
<dbReference type="Proteomes" id="UP000662857">
    <property type="component" value="Chromosome"/>
</dbReference>
<sequence length="466" mass="49104">MDALAPGTVLGRRYRLLDRIGVGGMSVIWRANDEMLERGVAVKVLASDLAADDRFRALVRTEARAAAGLTHPHVTATYDYGETFNAQGEATAYVVMELLDGEPLSARLRDGALPWPEALRICTEVAEGLAAAHRRGIVHRDVTSDNVMLTTSGAKILDFGIATTVGAPDEDTDGITFGTPTYVAPERLDGRQARPATDTYALGVLLFETLTGSPPFPADTWEELALTQREQPPPLLIPGLPPPVVKLCLQCLATDPQHRPTANQVAWTLRRHLPGAGRRGASRTQRLVATAGTAAALVVGLVLGATVLGSSHPPGSSPEANESAKDDPSEPDGPAGAHRAGSSPVPSSPGPTTTEPTSAGADNQLEDHDPADPQRLEQDPGLESVTLHTVGELVDDGHARDDIREDVALDLNNLISNLQREVEAGVTDLASAAAQLRDKVQIRAAEGGMSPTSAATLEEALDRLTA</sequence>
<feature type="region of interest" description="Disordered" evidence="6">
    <location>
        <begin position="447"/>
        <end position="466"/>
    </location>
</feature>
<dbReference type="PROSITE" id="PS00107">
    <property type="entry name" value="PROTEIN_KINASE_ATP"/>
    <property type="match status" value="1"/>
</dbReference>
<organism evidence="8 9">
    <name type="scientific">Natronosporangium hydrolyticum</name>
    <dbReference type="NCBI Taxonomy" id="2811111"/>
    <lineage>
        <taxon>Bacteria</taxon>
        <taxon>Bacillati</taxon>
        <taxon>Actinomycetota</taxon>
        <taxon>Actinomycetes</taxon>
        <taxon>Micromonosporales</taxon>
        <taxon>Micromonosporaceae</taxon>
        <taxon>Natronosporangium</taxon>
    </lineage>
</organism>